<dbReference type="EMBL" id="CP001839">
    <property type="protein sequence ID" value="ADA66528.1"/>
    <property type="molecule type" value="Genomic_DNA"/>
</dbReference>
<dbReference type="Proteomes" id="UP000000940">
    <property type="component" value="Chromosome"/>
</dbReference>
<dbReference type="CAZy" id="GH73">
    <property type="family name" value="Glycoside Hydrolase Family 73"/>
</dbReference>
<dbReference type="Gene3D" id="1.10.530.10">
    <property type="match status" value="1"/>
</dbReference>
<dbReference type="PANTHER" id="PTHR33308:SF9">
    <property type="entry name" value="PEPTIDOGLYCAN HYDROLASE FLGJ"/>
    <property type="match status" value="1"/>
</dbReference>
<dbReference type="RefSeq" id="WP_012895982.1">
    <property type="nucleotide sequence ID" value="NC_013642.1"/>
</dbReference>
<dbReference type="InterPro" id="IPR051056">
    <property type="entry name" value="Glycosyl_Hydrolase_73"/>
</dbReference>
<gene>
    <name evidence="3" type="ordered locus">Tnap_0432</name>
</gene>
<evidence type="ECO:0000256" key="1">
    <source>
        <dbReference type="ARBA" id="ARBA00022801"/>
    </source>
</evidence>
<dbReference type="Pfam" id="PF01832">
    <property type="entry name" value="Glucosaminidase"/>
    <property type="match status" value="1"/>
</dbReference>
<evidence type="ECO:0000313" key="3">
    <source>
        <dbReference type="EMBL" id="ADA66528.1"/>
    </source>
</evidence>
<keyword evidence="1" id="KW-0378">Hydrolase</keyword>
<sequence length="136" mass="15548">MKKEFLERFGETAFLLGKLTGMDPKILLAQSALETGWGRHTVGNNLFGIKKLSWLEGGVRAETKEFDGVKTIDTFQSFVSPENSMIAYLILIKECYNRAWAERKNPRLYFHLLQELGYATDPAYAKKCLDVYNCVE</sequence>
<dbReference type="AlphaFoldDB" id="D2C6E2"/>
<dbReference type="InterPro" id="IPR002901">
    <property type="entry name" value="MGlyc_endo_b_GlcNAc-like_dom"/>
</dbReference>
<keyword evidence="4" id="KW-1185">Reference proteome</keyword>
<dbReference type="PANTHER" id="PTHR33308">
    <property type="entry name" value="PEPTIDOGLYCAN HYDROLASE FLGJ"/>
    <property type="match status" value="1"/>
</dbReference>
<dbReference type="HOGENOM" id="CLU_013771_0_2_0"/>
<reference evidence="3 4" key="1">
    <citation type="submission" date="2009-12" db="EMBL/GenBank/DDBJ databases">
        <title>Complete sequence of Thermotoga petrophila RKU-1.</title>
        <authorList>
            <consortium name="US DOE Joint Genome Institute"/>
            <person name="Lucas S."/>
            <person name="Copeland A."/>
            <person name="Lapidus A."/>
            <person name="Glavina del Rio T."/>
            <person name="Dalin E."/>
            <person name="Tice H."/>
            <person name="Bruce D."/>
            <person name="Goodwin L."/>
            <person name="Pitluck S."/>
            <person name="Munk A.C."/>
            <person name="Brettin T."/>
            <person name="Detter J.C."/>
            <person name="Han C."/>
            <person name="Tapia R."/>
            <person name="Larimer F."/>
            <person name="Land M."/>
            <person name="Hauser L."/>
            <person name="Kyrpides N."/>
            <person name="Mikhailova N."/>
            <person name="Nelson K.E."/>
            <person name="Gogarten J.P."/>
            <person name="Noll K.M."/>
        </authorList>
    </citation>
    <scope>NUCLEOTIDE SEQUENCE [LARGE SCALE GENOMIC DNA]</scope>
    <source>
        <strain evidence="4">ATCC BAA-489 / DSM 13996 / JCM 10882 / RKU-10</strain>
    </source>
</reference>
<protein>
    <submittedName>
        <fullName evidence="3">Mannosyl-glycoprotein endo-beta-N-acetylglucosamidase</fullName>
    </submittedName>
</protein>
<dbReference type="GO" id="GO:0004040">
    <property type="term" value="F:amidase activity"/>
    <property type="evidence" value="ECO:0007669"/>
    <property type="project" value="InterPro"/>
</dbReference>
<evidence type="ECO:0000313" key="4">
    <source>
        <dbReference type="Proteomes" id="UP000000940"/>
    </source>
</evidence>
<evidence type="ECO:0000259" key="2">
    <source>
        <dbReference type="SMART" id="SM00047"/>
    </source>
</evidence>
<dbReference type="KEGG" id="tnp:Tnap_0432"/>
<name>D2C6E2_THEP2</name>
<accession>D2C6E2</accession>
<dbReference type="SMART" id="SM00047">
    <property type="entry name" value="LYZ2"/>
    <property type="match status" value="1"/>
</dbReference>
<organism evidence="3 4">
    <name type="scientific">Thermotoga petrophila (strain ATCC BAA-489 / DSM 13996 / JCM 10882 / RKU-10)</name>
    <name type="common">Thermotoga naphthophila</name>
    <dbReference type="NCBI Taxonomy" id="590168"/>
    <lineage>
        <taxon>Bacteria</taxon>
        <taxon>Thermotogati</taxon>
        <taxon>Thermotogota</taxon>
        <taxon>Thermotogae</taxon>
        <taxon>Thermotogales</taxon>
        <taxon>Thermotogaceae</taxon>
        <taxon>Thermotoga</taxon>
    </lineage>
</organism>
<feature type="domain" description="Mannosyl-glycoprotein endo-beta-N-acetylglucosamidase-like" evidence="2">
    <location>
        <begin position="1"/>
        <end position="133"/>
    </location>
</feature>
<proteinExistence type="predicted"/>